<dbReference type="Proteomes" id="UP000179227">
    <property type="component" value="Unassembled WGS sequence"/>
</dbReference>
<dbReference type="STRING" id="1797729.A3A60_04200"/>
<name>A0A1F5HYQ6_9BACT</name>
<dbReference type="AlphaFoldDB" id="A0A1F5HYQ6"/>
<protein>
    <submittedName>
        <fullName evidence="3">Peptidase</fullName>
    </submittedName>
</protein>
<dbReference type="InterPro" id="IPR001375">
    <property type="entry name" value="Peptidase_S9_cat"/>
</dbReference>
<dbReference type="Gene3D" id="3.40.50.1820">
    <property type="entry name" value="alpha/beta hydrolase"/>
    <property type="match status" value="1"/>
</dbReference>
<accession>A0A1F5HYQ6</accession>
<dbReference type="InterPro" id="IPR029058">
    <property type="entry name" value="AB_hydrolase_fold"/>
</dbReference>
<dbReference type="GO" id="GO:0006508">
    <property type="term" value="P:proteolysis"/>
    <property type="evidence" value="ECO:0007669"/>
    <property type="project" value="InterPro"/>
</dbReference>
<dbReference type="Pfam" id="PF00326">
    <property type="entry name" value="Peptidase_S9"/>
    <property type="match status" value="1"/>
</dbReference>
<feature type="domain" description="Peptidase S9 prolyl oligopeptidase catalytic" evidence="2">
    <location>
        <begin position="110"/>
        <end position="317"/>
    </location>
</feature>
<evidence type="ECO:0000256" key="1">
    <source>
        <dbReference type="ARBA" id="ARBA00022801"/>
    </source>
</evidence>
<gene>
    <name evidence="3" type="ORF">A3A60_04200</name>
</gene>
<keyword evidence="1" id="KW-0378">Hydrolase</keyword>
<comment type="caution">
    <text evidence="3">The sequence shown here is derived from an EMBL/GenBank/DDBJ whole genome shotgun (WGS) entry which is preliminary data.</text>
</comment>
<dbReference type="InterPro" id="IPR050261">
    <property type="entry name" value="FrsA_esterase"/>
</dbReference>
<evidence type="ECO:0000313" key="4">
    <source>
        <dbReference type="Proteomes" id="UP000179227"/>
    </source>
</evidence>
<dbReference type="GO" id="GO:0008236">
    <property type="term" value="F:serine-type peptidase activity"/>
    <property type="evidence" value="ECO:0007669"/>
    <property type="project" value="InterPro"/>
</dbReference>
<dbReference type="PANTHER" id="PTHR22946">
    <property type="entry name" value="DIENELACTONE HYDROLASE DOMAIN-CONTAINING PROTEIN-RELATED"/>
    <property type="match status" value="1"/>
</dbReference>
<sequence length="318" mass="35289">MTTLETDNPDSQIYEGGAQAQDLNPLTIESLRNGQYPGSDIVVEQTLDSASNYNRYIASYKSEDLKIYALLTVPKAQKPQEGWPVVVFNHGYIAPAQYKTTEKYVAYVDAFARNGFIVFKPDFRGHGNSKGEASGTYGSSAYTIDVLNAVASIKKFGEASPNRIGMWGHSMGGHITLKSMVVSKDIKAGVIWAGVIGSYPDLLNNWRRTSFSPPPLPSGARRWRQALIEKYGDTQQNPAFWNSISANSYLADISGPLQLHHGTADKSVPVEFSKKLKEQMDTVGKEVELYLYPEDDHNLSQNFSTAIQRSVEFFKNNL</sequence>
<reference evidence="3 4" key="1">
    <citation type="journal article" date="2016" name="Nat. Commun.">
        <title>Thousands of microbial genomes shed light on interconnected biogeochemical processes in an aquifer system.</title>
        <authorList>
            <person name="Anantharaman K."/>
            <person name="Brown C.T."/>
            <person name="Hug L.A."/>
            <person name="Sharon I."/>
            <person name="Castelle C.J."/>
            <person name="Probst A.J."/>
            <person name="Thomas B.C."/>
            <person name="Singh A."/>
            <person name="Wilkins M.J."/>
            <person name="Karaoz U."/>
            <person name="Brodie E.L."/>
            <person name="Williams K.H."/>
            <person name="Hubbard S.S."/>
            <person name="Banfield J.F."/>
        </authorList>
    </citation>
    <scope>NUCLEOTIDE SEQUENCE [LARGE SCALE GENOMIC DNA]</scope>
</reference>
<evidence type="ECO:0000259" key="2">
    <source>
        <dbReference type="Pfam" id="PF00326"/>
    </source>
</evidence>
<dbReference type="GO" id="GO:0052689">
    <property type="term" value="F:carboxylic ester hydrolase activity"/>
    <property type="evidence" value="ECO:0007669"/>
    <property type="project" value="UniProtKB-ARBA"/>
</dbReference>
<dbReference type="PANTHER" id="PTHR22946:SF9">
    <property type="entry name" value="POLYKETIDE TRANSFERASE AF380"/>
    <property type="match status" value="1"/>
</dbReference>
<evidence type="ECO:0000313" key="3">
    <source>
        <dbReference type="EMBL" id="OGE09304.1"/>
    </source>
</evidence>
<organism evidence="3 4">
    <name type="scientific">Candidatus Curtissbacteria bacterium RIFCSPLOWO2_01_FULL_42_26</name>
    <dbReference type="NCBI Taxonomy" id="1797729"/>
    <lineage>
        <taxon>Bacteria</taxon>
        <taxon>Candidatus Curtissiibacteriota</taxon>
    </lineage>
</organism>
<dbReference type="SUPFAM" id="SSF53474">
    <property type="entry name" value="alpha/beta-Hydrolases"/>
    <property type="match status" value="1"/>
</dbReference>
<proteinExistence type="predicted"/>
<dbReference type="EMBL" id="MFBS01000020">
    <property type="protein sequence ID" value="OGE09304.1"/>
    <property type="molecule type" value="Genomic_DNA"/>
</dbReference>